<dbReference type="EMBL" id="BAAAKJ010000131">
    <property type="protein sequence ID" value="GAA1392855.1"/>
    <property type="molecule type" value="Genomic_DNA"/>
</dbReference>
<evidence type="ECO:0000256" key="5">
    <source>
        <dbReference type="SAM" id="MobiDB-lite"/>
    </source>
</evidence>
<evidence type="ECO:0000256" key="2">
    <source>
        <dbReference type="ARBA" id="ARBA00023015"/>
    </source>
</evidence>
<keyword evidence="8" id="KW-1185">Reference proteome</keyword>
<proteinExistence type="inferred from homology"/>
<sequence>MLERLEIESFLILADELHFGRTAERLHVSRARISQTIRSLERRIGAPLFERTSRTVRLTPLGRRLHEEIEPGYRRVEEGVARAQAEARGFAGVLPVGYLGSATGEFVMDAARVFGRVHPDAEVRIHETQLSDLLGPLRTGRVDVLVTHFPVAEPDLTRGPVVLRVPRLLAVPANHTLAKRRSVSLEDLARDRVFACSGDVPVYWQEHLAPPYTPSGQPVRRGRSAATMQETLAMVGAGQGISPVGADVAASYTPRGVVYVPFSDAEPVEYGLVWRTAGRTARVGAFIEAAARLAAERGTAGQEADGPGTTGREPRASNAPDLAPTIDR</sequence>
<dbReference type="CDD" id="cd08414">
    <property type="entry name" value="PBP2_LTTR_aromatics_like"/>
    <property type="match status" value="1"/>
</dbReference>
<dbReference type="InterPro" id="IPR036390">
    <property type="entry name" value="WH_DNA-bd_sf"/>
</dbReference>
<keyword evidence="2" id="KW-0805">Transcription regulation</keyword>
<keyword evidence="3" id="KW-0238">DNA-binding</keyword>
<dbReference type="InterPro" id="IPR005119">
    <property type="entry name" value="LysR_subst-bd"/>
</dbReference>
<dbReference type="InterPro" id="IPR036388">
    <property type="entry name" value="WH-like_DNA-bd_sf"/>
</dbReference>
<dbReference type="Pfam" id="PF03466">
    <property type="entry name" value="LysR_substrate"/>
    <property type="match status" value="1"/>
</dbReference>
<comment type="caution">
    <text evidence="7">The sequence shown here is derived from an EMBL/GenBank/DDBJ whole genome shotgun (WGS) entry which is preliminary data.</text>
</comment>
<dbReference type="InterPro" id="IPR000847">
    <property type="entry name" value="LysR_HTH_N"/>
</dbReference>
<dbReference type="Pfam" id="PF00126">
    <property type="entry name" value="HTH_1"/>
    <property type="match status" value="1"/>
</dbReference>
<reference evidence="8" key="1">
    <citation type="journal article" date="2019" name="Int. J. Syst. Evol. Microbiol.">
        <title>The Global Catalogue of Microorganisms (GCM) 10K type strain sequencing project: providing services to taxonomists for standard genome sequencing and annotation.</title>
        <authorList>
            <consortium name="The Broad Institute Genomics Platform"/>
            <consortium name="The Broad Institute Genome Sequencing Center for Infectious Disease"/>
            <person name="Wu L."/>
            <person name="Ma J."/>
        </authorList>
    </citation>
    <scope>NUCLEOTIDE SEQUENCE [LARGE SCALE GENOMIC DNA]</scope>
    <source>
        <strain evidence="8">JCM 12393</strain>
    </source>
</reference>
<comment type="similarity">
    <text evidence="1">Belongs to the LysR transcriptional regulatory family.</text>
</comment>
<dbReference type="RefSeq" id="WP_344333183.1">
    <property type="nucleotide sequence ID" value="NZ_BAAAKJ010000131.1"/>
</dbReference>
<accession>A0ABP4IMR6</accession>
<protein>
    <submittedName>
        <fullName evidence="7">LysR family transcriptional regulator</fullName>
    </submittedName>
</protein>
<feature type="region of interest" description="Disordered" evidence="5">
    <location>
        <begin position="295"/>
        <end position="328"/>
    </location>
</feature>
<dbReference type="Gene3D" id="3.40.190.10">
    <property type="entry name" value="Periplasmic binding protein-like II"/>
    <property type="match status" value="2"/>
</dbReference>
<organism evidence="7 8">
    <name type="scientific">Kitasatospora putterlickiae</name>
    <dbReference type="NCBI Taxonomy" id="221725"/>
    <lineage>
        <taxon>Bacteria</taxon>
        <taxon>Bacillati</taxon>
        <taxon>Actinomycetota</taxon>
        <taxon>Actinomycetes</taxon>
        <taxon>Kitasatosporales</taxon>
        <taxon>Streptomycetaceae</taxon>
        <taxon>Kitasatospora</taxon>
    </lineage>
</organism>
<dbReference type="PROSITE" id="PS50931">
    <property type="entry name" value="HTH_LYSR"/>
    <property type="match status" value="1"/>
</dbReference>
<evidence type="ECO:0000256" key="1">
    <source>
        <dbReference type="ARBA" id="ARBA00009437"/>
    </source>
</evidence>
<evidence type="ECO:0000259" key="6">
    <source>
        <dbReference type="PROSITE" id="PS50931"/>
    </source>
</evidence>
<dbReference type="SUPFAM" id="SSF46785">
    <property type="entry name" value="Winged helix' DNA-binding domain"/>
    <property type="match status" value="1"/>
</dbReference>
<evidence type="ECO:0000313" key="7">
    <source>
        <dbReference type="EMBL" id="GAA1392855.1"/>
    </source>
</evidence>
<evidence type="ECO:0000313" key="8">
    <source>
        <dbReference type="Proteomes" id="UP001499863"/>
    </source>
</evidence>
<dbReference type="Gene3D" id="1.10.10.10">
    <property type="entry name" value="Winged helix-like DNA-binding domain superfamily/Winged helix DNA-binding domain"/>
    <property type="match status" value="1"/>
</dbReference>
<feature type="domain" description="HTH lysR-type" evidence="6">
    <location>
        <begin position="1"/>
        <end position="59"/>
    </location>
</feature>
<dbReference type="PANTHER" id="PTHR30346">
    <property type="entry name" value="TRANSCRIPTIONAL DUAL REGULATOR HCAR-RELATED"/>
    <property type="match status" value="1"/>
</dbReference>
<evidence type="ECO:0000256" key="3">
    <source>
        <dbReference type="ARBA" id="ARBA00023125"/>
    </source>
</evidence>
<dbReference type="SUPFAM" id="SSF53850">
    <property type="entry name" value="Periplasmic binding protein-like II"/>
    <property type="match status" value="1"/>
</dbReference>
<dbReference type="Proteomes" id="UP001499863">
    <property type="component" value="Unassembled WGS sequence"/>
</dbReference>
<keyword evidence="4" id="KW-0804">Transcription</keyword>
<name>A0ABP4IMR6_9ACTN</name>
<dbReference type="PANTHER" id="PTHR30346:SF0">
    <property type="entry name" value="HCA OPERON TRANSCRIPTIONAL ACTIVATOR HCAR"/>
    <property type="match status" value="1"/>
</dbReference>
<evidence type="ECO:0000256" key="4">
    <source>
        <dbReference type="ARBA" id="ARBA00023163"/>
    </source>
</evidence>
<dbReference type="PRINTS" id="PR00039">
    <property type="entry name" value="HTHLYSR"/>
</dbReference>
<gene>
    <name evidence="7" type="ORF">GCM10009639_25100</name>
</gene>